<feature type="compositionally biased region" description="Basic and acidic residues" evidence="4">
    <location>
        <begin position="263"/>
        <end position="272"/>
    </location>
</feature>
<dbReference type="SUPFAM" id="SSF69349">
    <property type="entry name" value="Phage fibre proteins"/>
    <property type="match status" value="1"/>
</dbReference>
<comment type="subcellular location">
    <subcellularLocation>
        <location evidence="1">Secreted</location>
    </subcellularLocation>
</comment>
<evidence type="ECO:0000313" key="8">
    <source>
        <dbReference type="EMBL" id="SOY53467.1"/>
    </source>
</evidence>
<dbReference type="Pfam" id="PF13296">
    <property type="entry name" value="T6SS_Vgr"/>
    <property type="match status" value="1"/>
</dbReference>
<dbReference type="InterPro" id="IPR028244">
    <property type="entry name" value="T6SS_Rhs_Vgr_dom"/>
</dbReference>
<dbReference type="PANTHER" id="PTHR32305">
    <property type="match status" value="1"/>
</dbReference>
<dbReference type="SUPFAM" id="SSF69279">
    <property type="entry name" value="Phage tail proteins"/>
    <property type="match status" value="2"/>
</dbReference>
<proteinExistence type="inferred from homology"/>
<accession>A0A375BU81</accession>
<dbReference type="InterPro" id="IPR017847">
    <property type="entry name" value="T6SS_RhsGE_Vgr_subset"/>
</dbReference>
<evidence type="ECO:0000256" key="4">
    <source>
        <dbReference type="SAM" id="MobiDB-lite"/>
    </source>
</evidence>
<dbReference type="Gene3D" id="2.30.110.50">
    <property type="match status" value="1"/>
</dbReference>
<feature type="compositionally biased region" description="Basic and acidic residues" evidence="4">
    <location>
        <begin position="548"/>
        <end position="563"/>
    </location>
</feature>
<dbReference type="Gene3D" id="3.55.50.10">
    <property type="entry name" value="Baseplate protein-like domains"/>
    <property type="match status" value="1"/>
</dbReference>
<feature type="region of interest" description="Disordered" evidence="4">
    <location>
        <begin position="259"/>
        <end position="285"/>
    </location>
</feature>
<evidence type="ECO:0000256" key="2">
    <source>
        <dbReference type="ARBA" id="ARBA00005558"/>
    </source>
</evidence>
<feature type="domain" description="DUF2345" evidence="6">
    <location>
        <begin position="647"/>
        <end position="792"/>
    </location>
</feature>
<sequence>MNTPSNLSVPRVGRHRTVSVASAAIPDLLGQPQLEFVRLSGHEGLSELFTYKVDLRAVSPAAEQYLAEADPDAMIGREMTVTIELDGIGTGLAGGVGAGQREITGVISDLEQVGGVAENRVYRFTLRPWLWLATLTSDFKPFQRKTVIEIVDEVLADYPFAVEKRLDTSVYPKLDWEVQHGETDAAFIQRLTEEYGITYFFEHDGGHHRLVLAAESGAYRPFPSEAYHTLALYPSGFKIDQEHLVRFDPVNRLRTGKVTLSDYDPRKPRADLSTDNSQPRDTSFGGFDRYEYPGDYVDPAVGEMRARIRMEERRSRGRRARGAGALRGVAAGCTYFVSNHGNPAMNREYLVTGATLELEDIGGEAGSGQRFACRVAFEAHPTDEVFRPPRTVDKPRVSGLQRAVVTGPKNQEIWCNDHGNVIVQFEWDRYGKHDENSSPWIRVVNGWSGDQFGAMHIPRIGQEVMVAFLNGDPDCPVIVGRAPNQLNLPPWALPGQHALSGIRSKELFGGRHNHLLMDDTQGQIQAQLSSDHQASQLNLGYLTGVPDHAGRKDRRGEGFDLRTDGQGAIRGAKGLFLTAEGQVGAVGGHLSRDEFIRCMEAALEAAKSFGDYGHAHEGLAADTAPQADLTRAVREWDAGANNHPDAPGQGGQPLLGAYAPAGMALATPKGLTSYAGQHIDMVSRLNQQLTAGQRFVVNAGWGISSFAHSGDIRTLAHQGNVLTQAQGGSVISNALNDITMTATHGAILLNAKAGITLMSGNAGIRIADGCVDVFGPTRVHLNTGDFDVPGPQGISRALPRFESADTGRLFRLVRPLDNQPVANVPYRIVKADGGVLTGTTNAKGETELYAADAAEALSISFGKGLTPAGGTE</sequence>
<name>A0A375BU81_9BURK</name>
<dbReference type="OrthoDB" id="1907165at2"/>
<reference evidence="8" key="1">
    <citation type="submission" date="2018-01" db="EMBL/GenBank/DDBJ databases">
        <authorList>
            <person name="Clerissi C."/>
        </authorList>
    </citation>
    <scope>NUCLEOTIDE SEQUENCE</scope>
    <source>
        <strain evidence="8">Cupriavidus sp. LMG 19464</strain>
    </source>
</reference>
<dbReference type="Pfam" id="PF05954">
    <property type="entry name" value="Phage_GPD"/>
    <property type="match status" value="1"/>
</dbReference>
<dbReference type="GO" id="GO:0005576">
    <property type="term" value="C:extracellular region"/>
    <property type="evidence" value="ECO:0007669"/>
    <property type="project" value="UniProtKB-SubCell"/>
</dbReference>
<dbReference type="PANTHER" id="PTHR32305:SF15">
    <property type="entry name" value="PROTEIN RHSA-RELATED"/>
    <property type="match status" value="1"/>
</dbReference>
<dbReference type="InterPro" id="IPR018769">
    <property type="entry name" value="VgrG2_DUF2345"/>
</dbReference>
<dbReference type="NCBIfam" id="TIGR03361">
    <property type="entry name" value="VI_Rhs_Vgr"/>
    <property type="match status" value="1"/>
</dbReference>
<evidence type="ECO:0000256" key="1">
    <source>
        <dbReference type="ARBA" id="ARBA00004613"/>
    </source>
</evidence>
<comment type="caution">
    <text evidence="8">The sequence shown here is derived from an EMBL/GenBank/DDBJ whole genome shotgun (WGS) entry which is preliminary data.</text>
</comment>
<feature type="domain" description="Putative type VI secretion system Rhs element associated Vgr" evidence="7">
    <location>
        <begin position="505"/>
        <end position="612"/>
    </location>
</feature>
<dbReference type="InterPro" id="IPR006533">
    <property type="entry name" value="T6SS_Vgr_RhsGE"/>
</dbReference>
<dbReference type="Gene3D" id="2.40.50.230">
    <property type="entry name" value="Gp5 N-terminal domain"/>
    <property type="match status" value="1"/>
</dbReference>
<dbReference type="InterPro" id="IPR037026">
    <property type="entry name" value="Vgr_OB-fold_dom_sf"/>
</dbReference>
<keyword evidence="3" id="KW-0964">Secreted</keyword>
<gene>
    <name evidence="8" type="primary">vrgS</name>
    <name evidence="8" type="ORF">CBM2587_A40075</name>
</gene>
<evidence type="ECO:0000259" key="5">
    <source>
        <dbReference type="Pfam" id="PF04717"/>
    </source>
</evidence>
<dbReference type="Gene3D" id="4.10.220.110">
    <property type="match status" value="1"/>
</dbReference>
<dbReference type="RefSeq" id="WP_116355769.1">
    <property type="nucleotide sequence ID" value="NZ_LT976853.1"/>
</dbReference>
<dbReference type="SUPFAM" id="SSF69255">
    <property type="entry name" value="gp5 N-terminal domain-like"/>
    <property type="match status" value="1"/>
</dbReference>
<feature type="domain" description="Gp5/Type VI secretion system Vgr protein OB-fold" evidence="5">
    <location>
        <begin position="434"/>
        <end position="480"/>
    </location>
</feature>
<dbReference type="AlphaFoldDB" id="A0A375BU81"/>
<dbReference type="Pfam" id="PF10106">
    <property type="entry name" value="DUF2345"/>
    <property type="match status" value="1"/>
</dbReference>
<protein>
    <submittedName>
        <fullName evidence="8">Replication/virulence associated protein Vgr-related</fullName>
    </submittedName>
</protein>
<dbReference type="Pfam" id="PF04717">
    <property type="entry name" value="Phage_base_V"/>
    <property type="match status" value="1"/>
</dbReference>
<evidence type="ECO:0000259" key="6">
    <source>
        <dbReference type="Pfam" id="PF10106"/>
    </source>
</evidence>
<dbReference type="Proteomes" id="UP000256780">
    <property type="component" value="Chromosome CBM2587_a"/>
</dbReference>
<dbReference type="EMBL" id="OFSQ01000023">
    <property type="protein sequence ID" value="SOY53467.1"/>
    <property type="molecule type" value="Genomic_DNA"/>
</dbReference>
<comment type="similarity">
    <text evidence="2">Belongs to the VgrG protein family.</text>
</comment>
<dbReference type="InterPro" id="IPR050708">
    <property type="entry name" value="T6SS_VgrG/RHS"/>
</dbReference>
<feature type="region of interest" description="Disordered" evidence="4">
    <location>
        <begin position="543"/>
        <end position="564"/>
    </location>
</feature>
<evidence type="ECO:0000256" key="3">
    <source>
        <dbReference type="ARBA" id="ARBA00022525"/>
    </source>
</evidence>
<dbReference type="NCBIfam" id="TIGR01646">
    <property type="entry name" value="vgr_GE"/>
    <property type="match status" value="1"/>
</dbReference>
<organism evidence="8">
    <name type="scientific">Cupriavidus taiwanensis</name>
    <dbReference type="NCBI Taxonomy" id="164546"/>
    <lineage>
        <taxon>Bacteria</taxon>
        <taxon>Pseudomonadati</taxon>
        <taxon>Pseudomonadota</taxon>
        <taxon>Betaproteobacteria</taxon>
        <taxon>Burkholderiales</taxon>
        <taxon>Burkholderiaceae</taxon>
        <taxon>Cupriavidus</taxon>
    </lineage>
</organism>
<evidence type="ECO:0000259" key="7">
    <source>
        <dbReference type="Pfam" id="PF13296"/>
    </source>
</evidence>
<dbReference type="InterPro" id="IPR006531">
    <property type="entry name" value="Gp5/Vgr_OB"/>
</dbReference>